<dbReference type="InterPro" id="IPR005625">
    <property type="entry name" value="PepSY-ass_TM"/>
</dbReference>
<keyword evidence="2" id="KW-1133">Transmembrane helix</keyword>
<dbReference type="PANTHER" id="PTHR34219">
    <property type="entry name" value="IRON-REGULATED INNER MEMBRANE PROTEIN-RELATED"/>
    <property type="match status" value="1"/>
</dbReference>
<dbReference type="Pfam" id="PF03929">
    <property type="entry name" value="PepSY_TM"/>
    <property type="match status" value="1"/>
</dbReference>
<evidence type="ECO:0000313" key="5">
    <source>
        <dbReference type="Proteomes" id="UP001172687"/>
    </source>
</evidence>
<accession>A0ABT8H972</accession>
<feature type="transmembrane region" description="Helical" evidence="2">
    <location>
        <begin position="228"/>
        <end position="249"/>
    </location>
</feature>
<gene>
    <name evidence="4" type="ORF">QYF68_05635</name>
</gene>
<feature type="domain" description="PepSY" evidence="3">
    <location>
        <begin position="96"/>
        <end position="155"/>
    </location>
</feature>
<dbReference type="Pfam" id="PF03413">
    <property type="entry name" value="PepSY"/>
    <property type="match status" value="1"/>
</dbReference>
<feature type="transmembrane region" description="Helical" evidence="2">
    <location>
        <begin position="395"/>
        <end position="416"/>
    </location>
</feature>
<keyword evidence="5" id="KW-1185">Reference proteome</keyword>
<keyword evidence="2" id="KW-0472">Membrane</keyword>
<evidence type="ECO:0000256" key="1">
    <source>
        <dbReference type="SAM" id="MobiDB-lite"/>
    </source>
</evidence>
<proteinExistence type="predicted"/>
<dbReference type="InterPro" id="IPR025711">
    <property type="entry name" value="PepSY"/>
</dbReference>
<keyword evidence="2" id="KW-0812">Transmembrane</keyword>
<dbReference type="Proteomes" id="UP001172687">
    <property type="component" value="Unassembled WGS sequence"/>
</dbReference>
<sequence length="488" mass="53209">MSHTPLEEPLEPSTDAVADVRATGLAFVPVGADRRPTAWARIRPLLLRLHFYAGIFIGPFVLIAALTGLLYALVPQIDAMAFRDELKVDHVGDRRLSLNDQVAAARAAHPEGTIDSIRPPAALDDTTWVTLAVDDVPPDYARTVFVDPYTAQVRGALTTYGQWMPVRAWFDELHRNLHLGAFGRNYSELAASWVWVIAIAGLLLWVGHRKGTRKLRRIALPDRGAQGLRGLLSWHGALGVWIIVVVLGLSVTGMTWSRFAGESVDKIQSHLSWTAPSVDTALSASAGPGGGGHHGAMTGAEGHSEVGADTALKAAESAGLRAPMWMYPPAAAEEGWQVSENKRDWPARHDSISVDPQTGAVTDRVNFADWPFMAKMTDWAIDAHMGILFGWINQLLLIGVALALIASVVLGYRMWWRRRPTRGDRVQLPRPRRRGTLRALRPYEALLAVLAMVGVGWFAPLFGASLATFVAVDLVAGWLARRRGAPSA</sequence>
<evidence type="ECO:0000256" key="2">
    <source>
        <dbReference type="SAM" id="Phobius"/>
    </source>
</evidence>
<comment type="caution">
    <text evidence="4">The sequence shown here is derived from an EMBL/GenBank/DDBJ whole genome shotgun (WGS) entry which is preliminary data.</text>
</comment>
<organism evidence="4 5">
    <name type="scientific">Mycolicibacterium austroafricanum</name>
    <name type="common">Mycobacterium austroafricanum</name>
    <dbReference type="NCBI Taxonomy" id="39687"/>
    <lineage>
        <taxon>Bacteria</taxon>
        <taxon>Bacillati</taxon>
        <taxon>Actinomycetota</taxon>
        <taxon>Actinomycetes</taxon>
        <taxon>Mycobacteriales</taxon>
        <taxon>Mycobacteriaceae</taxon>
        <taxon>Mycolicibacterium</taxon>
    </lineage>
</organism>
<protein>
    <submittedName>
        <fullName evidence="4">PepSY domain-containing protein</fullName>
    </submittedName>
</protein>
<name>A0ABT8H972_MYCAO</name>
<evidence type="ECO:0000313" key="4">
    <source>
        <dbReference type="EMBL" id="MDN4517304.1"/>
    </source>
</evidence>
<evidence type="ECO:0000259" key="3">
    <source>
        <dbReference type="Pfam" id="PF03413"/>
    </source>
</evidence>
<feature type="region of interest" description="Disordered" evidence="1">
    <location>
        <begin position="282"/>
        <end position="302"/>
    </location>
</feature>
<dbReference type="EMBL" id="JAUHTC010000026">
    <property type="protein sequence ID" value="MDN4517304.1"/>
    <property type="molecule type" value="Genomic_DNA"/>
</dbReference>
<dbReference type="RefSeq" id="WP_232491393.1">
    <property type="nucleotide sequence ID" value="NZ_JAUHTC010000026.1"/>
</dbReference>
<feature type="transmembrane region" description="Helical" evidence="2">
    <location>
        <begin position="51"/>
        <end position="74"/>
    </location>
</feature>
<feature type="transmembrane region" description="Helical" evidence="2">
    <location>
        <begin position="189"/>
        <end position="207"/>
    </location>
</feature>
<dbReference type="PANTHER" id="PTHR34219:SF1">
    <property type="entry name" value="PEPSY DOMAIN-CONTAINING PROTEIN"/>
    <property type="match status" value="1"/>
</dbReference>
<reference evidence="4" key="1">
    <citation type="submission" date="2023-07" db="EMBL/GenBank/DDBJ databases">
        <title>Degradation of tert-butanol by M. austroafricanum TBA100.</title>
        <authorList>
            <person name="Helbich S."/>
            <person name="Vainshtein Y."/>
        </authorList>
    </citation>
    <scope>NUCLEOTIDE SEQUENCE</scope>
    <source>
        <strain evidence="4">TBA100</strain>
    </source>
</reference>